<gene>
    <name evidence="1" type="ORF">SDC9_201671</name>
</gene>
<organism evidence="1">
    <name type="scientific">bioreactor metagenome</name>
    <dbReference type="NCBI Taxonomy" id="1076179"/>
    <lineage>
        <taxon>unclassified sequences</taxon>
        <taxon>metagenomes</taxon>
        <taxon>ecological metagenomes</taxon>
    </lineage>
</organism>
<proteinExistence type="predicted"/>
<evidence type="ECO:0000313" key="1">
    <source>
        <dbReference type="EMBL" id="MPN54002.1"/>
    </source>
</evidence>
<dbReference type="EMBL" id="VSSQ01121775">
    <property type="protein sequence ID" value="MPN54002.1"/>
    <property type="molecule type" value="Genomic_DNA"/>
</dbReference>
<sequence>MATGHLHLDHAGTGLAFDFDQGEFVLGLLHVFLHLLGLLHQAGDATTEHGSPFYVDDR</sequence>
<comment type="caution">
    <text evidence="1">The sequence shown here is derived from an EMBL/GenBank/DDBJ whole genome shotgun (WGS) entry which is preliminary data.</text>
</comment>
<reference evidence="1" key="1">
    <citation type="submission" date="2019-08" db="EMBL/GenBank/DDBJ databases">
        <authorList>
            <person name="Kucharzyk K."/>
            <person name="Murdoch R.W."/>
            <person name="Higgins S."/>
            <person name="Loffler F."/>
        </authorList>
    </citation>
    <scope>NUCLEOTIDE SEQUENCE</scope>
</reference>
<protein>
    <submittedName>
        <fullName evidence="1">Uncharacterized protein</fullName>
    </submittedName>
</protein>
<dbReference type="AlphaFoldDB" id="A0A645IT44"/>
<name>A0A645IT44_9ZZZZ</name>
<accession>A0A645IT44</accession>